<dbReference type="PROSITE" id="PS51463">
    <property type="entry name" value="P_GLUCOSE_ISOMERASE_3"/>
    <property type="match status" value="1"/>
</dbReference>
<dbReference type="PRINTS" id="PR00662">
    <property type="entry name" value="G6PISOMERASE"/>
</dbReference>
<keyword evidence="10" id="KW-1185">Reference proteome</keyword>
<comment type="caution">
    <text evidence="9">The sequence shown here is derived from an EMBL/GenBank/DDBJ whole genome shotgun (WGS) entry which is preliminary data.</text>
</comment>
<dbReference type="UniPathway" id="UPA00109">
    <property type="reaction ID" value="UER00181"/>
</dbReference>
<dbReference type="GO" id="GO:0097367">
    <property type="term" value="F:carbohydrate derivative binding"/>
    <property type="evidence" value="ECO:0007669"/>
    <property type="project" value="InterPro"/>
</dbReference>
<protein>
    <recommendedName>
        <fullName evidence="7">Glucose-6-phosphate isomerase</fullName>
        <shortName evidence="7">GPI</shortName>
        <ecNumber evidence="7">5.3.1.9</ecNumber>
    </recommendedName>
    <alternativeName>
        <fullName evidence="7">Phosphoglucose isomerase</fullName>
        <shortName evidence="7">PGI</shortName>
    </alternativeName>
    <alternativeName>
        <fullName evidence="7">Phosphohexose isomerase</fullName>
        <shortName evidence="7">PHI</shortName>
    </alternativeName>
</protein>
<dbReference type="PANTHER" id="PTHR11469:SF1">
    <property type="entry name" value="GLUCOSE-6-PHOSPHATE ISOMERASE"/>
    <property type="match status" value="1"/>
</dbReference>
<dbReference type="OrthoDB" id="140919at2"/>
<feature type="active site" evidence="7">
    <location>
        <position position="480"/>
    </location>
</feature>
<dbReference type="InterPro" id="IPR035482">
    <property type="entry name" value="SIS_PGI_2"/>
</dbReference>
<dbReference type="AlphaFoldDB" id="A0A501XPC2"/>
<dbReference type="Gene3D" id="1.10.1390.10">
    <property type="match status" value="1"/>
</dbReference>
<evidence type="ECO:0000256" key="3">
    <source>
        <dbReference type="ARBA" id="ARBA00022432"/>
    </source>
</evidence>
<dbReference type="NCBIfam" id="NF001211">
    <property type="entry name" value="PRK00179.1"/>
    <property type="match status" value="1"/>
</dbReference>
<dbReference type="GO" id="GO:0006094">
    <property type="term" value="P:gluconeogenesis"/>
    <property type="evidence" value="ECO:0007669"/>
    <property type="project" value="UniProtKB-UniRule"/>
</dbReference>
<keyword evidence="7" id="KW-0963">Cytoplasm</keyword>
<dbReference type="RefSeq" id="WP_140927568.1">
    <property type="nucleotide sequence ID" value="NZ_VFSU01000019.1"/>
</dbReference>
<evidence type="ECO:0000256" key="1">
    <source>
        <dbReference type="ARBA" id="ARBA00004926"/>
    </source>
</evidence>
<dbReference type="InterPro" id="IPR001672">
    <property type="entry name" value="G6P_Isomerase"/>
</dbReference>
<dbReference type="GO" id="GO:0051156">
    <property type="term" value="P:glucose 6-phosphate metabolic process"/>
    <property type="evidence" value="ECO:0007669"/>
    <property type="project" value="TreeGrafter"/>
</dbReference>
<dbReference type="InterPro" id="IPR046348">
    <property type="entry name" value="SIS_dom_sf"/>
</dbReference>
<dbReference type="PANTHER" id="PTHR11469">
    <property type="entry name" value="GLUCOSE-6-PHOSPHATE ISOMERASE"/>
    <property type="match status" value="1"/>
</dbReference>
<feature type="active site" evidence="7">
    <location>
        <position position="358"/>
    </location>
</feature>
<proteinExistence type="inferred from homology"/>
<gene>
    <name evidence="7" type="primary">pgi</name>
    <name evidence="9" type="ORF">FJQ54_06290</name>
</gene>
<evidence type="ECO:0000256" key="6">
    <source>
        <dbReference type="ARBA" id="ARBA00029321"/>
    </source>
</evidence>
<dbReference type="Pfam" id="PF00342">
    <property type="entry name" value="PGI"/>
    <property type="match status" value="1"/>
</dbReference>
<evidence type="ECO:0000256" key="4">
    <source>
        <dbReference type="ARBA" id="ARBA00023152"/>
    </source>
</evidence>
<evidence type="ECO:0000256" key="7">
    <source>
        <dbReference type="HAMAP-Rule" id="MF_00473"/>
    </source>
</evidence>
<comment type="pathway">
    <text evidence="7">Carbohydrate biosynthesis; gluconeogenesis.</text>
</comment>
<dbReference type="CDD" id="cd05015">
    <property type="entry name" value="SIS_PGI_1"/>
    <property type="match status" value="1"/>
</dbReference>
<dbReference type="CDD" id="cd05016">
    <property type="entry name" value="SIS_PGI_2"/>
    <property type="match status" value="1"/>
</dbReference>
<organism evidence="9 10">
    <name type="scientific">Sandaracinobacter neustonicus</name>
    <dbReference type="NCBI Taxonomy" id="1715348"/>
    <lineage>
        <taxon>Bacteria</taxon>
        <taxon>Pseudomonadati</taxon>
        <taxon>Pseudomonadota</taxon>
        <taxon>Alphaproteobacteria</taxon>
        <taxon>Sphingomonadales</taxon>
        <taxon>Sphingosinicellaceae</taxon>
        <taxon>Sandaracinobacter</taxon>
    </lineage>
</organism>
<dbReference type="GO" id="GO:0048029">
    <property type="term" value="F:monosaccharide binding"/>
    <property type="evidence" value="ECO:0007669"/>
    <property type="project" value="TreeGrafter"/>
</dbReference>
<keyword evidence="3 7" id="KW-0312">Gluconeogenesis</keyword>
<sequence>MLPHQTDAWASLAELAAAPTPSIASLFAQEPERIAALVPEVGGIRFDFSKLPVTAAQLQALAALAAAADLPGWRAKMAAGEVVNGSEGRAATHMALRDPAKRGEQAALLETAARIRAGALGTVRHVIHIGIGGSALGPQLLVDALGTGADGPEVHVAANIDGAALARAFDACDPAETLLIAVSKTFTTQETLTNLTSALDWLTANGVANPISRVVAVTAAPDKARAHGISEILPFAESVGGRYSLWSAVGLPLAIRCGPAAFEALLDGAAAMDAHFLSTPLLLNAPVLAAMADVWQACFLNKPTRAIFAYDERLRLLPPYLQQLEMESNGKSVARDGTPLPFPTAAISWGGTGTDAQHAVFQLLHQGTHTDPIEFVAVATPGHDLAPIHHKLLLANCFAQGAALLKGRTHAEALAEAKGDEALARAKSFPGNRGSATILVDRLTPDRLGALLAFYEARTFTAAVLMGVNPFDQWGVELGKQVANKLSAGETGGFDPSTEALMAAAGL</sequence>
<dbReference type="EC" id="5.3.1.9" evidence="7"/>
<dbReference type="InterPro" id="IPR023096">
    <property type="entry name" value="G6P_Isomerase_C"/>
</dbReference>
<comment type="pathway">
    <text evidence="1 7 8">Carbohydrate degradation; glycolysis; D-glyceraldehyde 3-phosphate and glycerone phosphate from D-glucose: step 2/4.</text>
</comment>
<dbReference type="GO" id="GO:0005829">
    <property type="term" value="C:cytosol"/>
    <property type="evidence" value="ECO:0007669"/>
    <property type="project" value="TreeGrafter"/>
</dbReference>
<reference evidence="9 10" key="1">
    <citation type="submission" date="2019-06" db="EMBL/GenBank/DDBJ databases">
        <authorList>
            <person name="Lee I."/>
            <person name="Jang G.I."/>
            <person name="Hwang C.Y."/>
        </authorList>
    </citation>
    <scope>NUCLEOTIDE SEQUENCE [LARGE SCALE GENOMIC DNA]</scope>
    <source>
        <strain evidence="9 10">PAMC 28131</strain>
    </source>
</reference>
<dbReference type="HAMAP" id="MF_00473">
    <property type="entry name" value="G6P_isomerase"/>
    <property type="match status" value="1"/>
</dbReference>
<dbReference type="Gene3D" id="3.40.50.10490">
    <property type="entry name" value="Glucose-6-phosphate isomerase like protein, domain 1"/>
    <property type="match status" value="2"/>
</dbReference>
<evidence type="ECO:0000256" key="8">
    <source>
        <dbReference type="RuleBase" id="RU000612"/>
    </source>
</evidence>
<dbReference type="PROSITE" id="PS00765">
    <property type="entry name" value="P_GLUCOSE_ISOMERASE_1"/>
    <property type="match status" value="1"/>
</dbReference>
<comment type="similarity">
    <text evidence="2 7 8">Belongs to the GPI family.</text>
</comment>
<dbReference type="InterPro" id="IPR035476">
    <property type="entry name" value="SIS_PGI_1"/>
</dbReference>
<dbReference type="UniPathway" id="UPA00138"/>
<evidence type="ECO:0000313" key="9">
    <source>
        <dbReference type="EMBL" id="TPE62143.1"/>
    </source>
</evidence>
<accession>A0A501XPC2</accession>
<evidence type="ECO:0000313" key="10">
    <source>
        <dbReference type="Proteomes" id="UP000319897"/>
    </source>
</evidence>
<dbReference type="SUPFAM" id="SSF53697">
    <property type="entry name" value="SIS domain"/>
    <property type="match status" value="1"/>
</dbReference>
<evidence type="ECO:0000256" key="5">
    <source>
        <dbReference type="ARBA" id="ARBA00023235"/>
    </source>
</evidence>
<keyword evidence="5 7" id="KW-0413">Isomerase</keyword>
<comment type="subcellular location">
    <subcellularLocation>
        <location evidence="7">Cytoplasm</location>
    </subcellularLocation>
</comment>
<dbReference type="PROSITE" id="PS00174">
    <property type="entry name" value="P_GLUCOSE_ISOMERASE_2"/>
    <property type="match status" value="1"/>
</dbReference>
<dbReference type="GO" id="GO:0006096">
    <property type="term" value="P:glycolytic process"/>
    <property type="evidence" value="ECO:0007669"/>
    <property type="project" value="UniProtKB-UniRule"/>
</dbReference>
<feature type="active site" description="Proton donor" evidence="7">
    <location>
        <position position="327"/>
    </location>
</feature>
<comment type="catalytic activity">
    <reaction evidence="6 7 8">
        <text>alpha-D-glucose 6-phosphate = beta-D-fructose 6-phosphate</text>
        <dbReference type="Rhea" id="RHEA:11816"/>
        <dbReference type="ChEBI" id="CHEBI:57634"/>
        <dbReference type="ChEBI" id="CHEBI:58225"/>
        <dbReference type="EC" id="5.3.1.9"/>
    </reaction>
</comment>
<dbReference type="Proteomes" id="UP000319897">
    <property type="component" value="Unassembled WGS sequence"/>
</dbReference>
<dbReference type="InterPro" id="IPR018189">
    <property type="entry name" value="Phosphoglucose_isomerase_CS"/>
</dbReference>
<name>A0A501XPC2_9SPHN</name>
<comment type="function">
    <text evidence="7">Catalyzes the reversible isomerization of glucose-6-phosphate to fructose-6-phosphate.</text>
</comment>
<evidence type="ECO:0000256" key="2">
    <source>
        <dbReference type="ARBA" id="ARBA00006604"/>
    </source>
</evidence>
<keyword evidence="4 7" id="KW-0324">Glycolysis</keyword>
<dbReference type="EMBL" id="VFSU01000019">
    <property type="protein sequence ID" value="TPE62143.1"/>
    <property type="molecule type" value="Genomic_DNA"/>
</dbReference>
<dbReference type="GO" id="GO:0004347">
    <property type="term" value="F:glucose-6-phosphate isomerase activity"/>
    <property type="evidence" value="ECO:0007669"/>
    <property type="project" value="UniProtKB-UniRule"/>
</dbReference>